<name>A0A6S6W4W1_9PLEO</name>
<evidence type="ECO:0000313" key="2">
    <source>
        <dbReference type="Proteomes" id="UP000472372"/>
    </source>
</evidence>
<dbReference type="AlphaFoldDB" id="A0A6S6W4W1"/>
<dbReference type="EMBL" id="HG992982">
    <property type="protein sequence ID" value="CAE7185122.1"/>
    <property type="molecule type" value="Genomic_DNA"/>
</dbReference>
<protein>
    <submittedName>
        <fullName evidence="1">Endo-1-4-beta-xylanase D</fullName>
    </submittedName>
</protein>
<dbReference type="Proteomes" id="UP000472372">
    <property type="component" value="Chromosome 6"/>
</dbReference>
<evidence type="ECO:0000313" key="1">
    <source>
        <dbReference type="EMBL" id="CAE7185122.1"/>
    </source>
</evidence>
<proteinExistence type="predicted"/>
<reference evidence="1" key="1">
    <citation type="submission" date="2021-02" db="EMBL/GenBank/DDBJ databases">
        <authorList>
            <person name="Syme A R."/>
            <person name="Syme A R."/>
            <person name="Moolhuijzen P."/>
        </authorList>
    </citation>
    <scope>NUCLEOTIDE SEQUENCE</scope>
    <source>
        <strain evidence="1">W1-1</strain>
    </source>
</reference>
<gene>
    <name evidence="1" type="ORF">PTTW11_06747</name>
</gene>
<sequence length="106" mass="11249">MHFNSIFLIAAINIGFAAAGQVNFYSDKNCQNYIGESHPGINQVAGGPAGGFSALWVNADLWSCSQSCGPYWICGDSGCNNKVSTVPGRCVSFNSGVWAVNKCQFC</sequence>
<organism evidence="1 2">
    <name type="scientific">Pyrenophora teres f. teres</name>
    <dbReference type="NCBI Taxonomy" id="97479"/>
    <lineage>
        <taxon>Eukaryota</taxon>
        <taxon>Fungi</taxon>
        <taxon>Dikarya</taxon>
        <taxon>Ascomycota</taxon>
        <taxon>Pezizomycotina</taxon>
        <taxon>Dothideomycetes</taxon>
        <taxon>Pleosporomycetidae</taxon>
        <taxon>Pleosporales</taxon>
        <taxon>Pleosporineae</taxon>
        <taxon>Pleosporaceae</taxon>
        <taxon>Pyrenophora</taxon>
    </lineage>
</organism>
<accession>A0A6S6W4W1</accession>